<dbReference type="PROSITE" id="PS51085">
    <property type="entry name" value="2FE2S_FER_2"/>
    <property type="match status" value="1"/>
</dbReference>
<dbReference type="PANTHER" id="PTHR23426">
    <property type="entry name" value="FERREDOXIN/ADRENODOXIN"/>
    <property type="match status" value="1"/>
</dbReference>
<dbReference type="OrthoDB" id="9799640at2"/>
<dbReference type="CDD" id="cd00207">
    <property type="entry name" value="fer2"/>
    <property type="match status" value="1"/>
</dbReference>
<dbReference type="RefSeq" id="WP_046828530.1">
    <property type="nucleotide sequence ID" value="NZ_LBIA02000001.1"/>
</dbReference>
<evidence type="ECO:0000256" key="2">
    <source>
        <dbReference type="ARBA" id="ARBA00022714"/>
    </source>
</evidence>
<dbReference type="EMBL" id="LBIA02000001">
    <property type="protein sequence ID" value="TKT70842.1"/>
    <property type="molecule type" value="Genomic_DNA"/>
</dbReference>
<dbReference type="GO" id="GO:0140647">
    <property type="term" value="P:P450-containing electron transport chain"/>
    <property type="evidence" value="ECO:0007669"/>
    <property type="project" value="InterPro"/>
</dbReference>
<dbReference type="InterPro" id="IPR012675">
    <property type="entry name" value="Beta-grasp_dom_sf"/>
</dbReference>
<evidence type="ECO:0000256" key="6">
    <source>
        <dbReference type="ARBA" id="ARBA00034078"/>
    </source>
</evidence>
<dbReference type="GO" id="GO:0009055">
    <property type="term" value="F:electron transfer activity"/>
    <property type="evidence" value="ECO:0007669"/>
    <property type="project" value="TreeGrafter"/>
</dbReference>
<dbReference type="STRING" id="211460.YH63_13765"/>
<evidence type="ECO:0000256" key="1">
    <source>
        <dbReference type="ARBA" id="ARBA00010914"/>
    </source>
</evidence>
<dbReference type="SUPFAM" id="SSF54292">
    <property type="entry name" value="2Fe-2S ferredoxin-like"/>
    <property type="match status" value="1"/>
</dbReference>
<keyword evidence="3" id="KW-0479">Metal-binding</keyword>
<comment type="cofactor">
    <cofactor evidence="6">
        <name>[2Fe-2S] cluster</name>
        <dbReference type="ChEBI" id="CHEBI:190135"/>
    </cofactor>
</comment>
<keyword evidence="4" id="KW-0408">Iron</keyword>
<comment type="caution">
    <text evidence="8">The sequence shown here is derived from an EMBL/GenBank/DDBJ whole genome shotgun (WGS) entry which is preliminary data.</text>
</comment>
<sequence>MPRVIFVASNGARREVSEAAGASAMTAARINDVSGIEAECAGALSCGTCHVYVAPEFASLLPPPSEEEEGMLEFVAAERRVGSRLSCQIVLTDELDGLTLEIPETQT</sequence>
<keyword evidence="9" id="KW-1185">Reference proteome</keyword>
<organism evidence="8 9">
    <name type="scientific">Afipia massiliensis</name>
    <dbReference type="NCBI Taxonomy" id="211460"/>
    <lineage>
        <taxon>Bacteria</taxon>
        <taxon>Pseudomonadati</taxon>
        <taxon>Pseudomonadota</taxon>
        <taxon>Alphaproteobacteria</taxon>
        <taxon>Hyphomicrobiales</taxon>
        <taxon>Nitrobacteraceae</taxon>
        <taxon>Afipia</taxon>
    </lineage>
</organism>
<dbReference type="PANTHER" id="PTHR23426:SF65">
    <property type="entry name" value="FERREDOXIN-2, MITOCHONDRIAL"/>
    <property type="match status" value="1"/>
</dbReference>
<evidence type="ECO:0000256" key="3">
    <source>
        <dbReference type="ARBA" id="ARBA00022723"/>
    </source>
</evidence>
<dbReference type="AlphaFoldDB" id="A0A4U6BKU7"/>
<name>A0A4U6BKU7_9BRAD</name>
<keyword evidence="5" id="KW-0411">Iron-sulfur</keyword>
<dbReference type="InterPro" id="IPR001041">
    <property type="entry name" value="2Fe-2S_ferredoxin-type"/>
</dbReference>
<evidence type="ECO:0000256" key="4">
    <source>
        <dbReference type="ARBA" id="ARBA00023004"/>
    </source>
</evidence>
<gene>
    <name evidence="8" type="ORF">YH63_005135</name>
</gene>
<dbReference type="Pfam" id="PF00111">
    <property type="entry name" value="Fer2"/>
    <property type="match status" value="1"/>
</dbReference>
<dbReference type="Proteomes" id="UP000034832">
    <property type="component" value="Unassembled WGS sequence"/>
</dbReference>
<protein>
    <submittedName>
        <fullName evidence="8">2Fe-2S iron-sulfur cluster binding domain-containing protein</fullName>
    </submittedName>
</protein>
<accession>A0A4U6BKU7</accession>
<reference evidence="8" key="1">
    <citation type="submission" date="2019-04" db="EMBL/GenBank/DDBJ databases">
        <title>Whole genome sequencing of cave bacteria.</title>
        <authorList>
            <person name="Gan H.M."/>
            <person name="Barton H."/>
            <person name="Savka M.A."/>
        </authorList>
    </citation>
    <scope>NUCLEOTIDE SEQUENCE [LARGE SCALE GENOMIC DNA]</scope>
    <source>
        <strain evidence="8">LC387</strain>
    </source>
</reference>
<dbReference type="GO" id="GO:0051537">
    <property type="term" value="F:2 iron, 2 sulfur cluster binding"/>
    <property type="evidence" value="ECO:0007669"/>
    <property type="project" value="UniProtKB-KW"/>
</dbReference>
<keyword evidence="2" id="KW-0001">2Fe-2S</keyword>
<dbReference type="InterPro" id="IPR036010">
    <property type="entry name" value="2Fe-2S_ferredoxin-like_sf"/>
</dbReference>
<dbReference type="Gene3D" id="3.10.20.30">
    <property type="match status" value="1"/>
</dbReference>
<evidence type="ECO:0000256" key="5">
    <source>
        <dbReference type="ARBA" id="ARBA00023014"/>
    </source>
</evidence>
<evidence type="ECO:0000313" key="8">
    <source>
        <dbReference type="EMBL" id="TKT70842.1"/>
    </source>
</evidence>
<proteinExistence type="inferred from homology"/>
<dbReference type="InterPro" id="IPR001055">
    <property type="entry name" value="Adrenodoxin-like"/>
</dbReference>
<evidence type="ECO:0000313" key="9">
    <source>
        <dbReference type="Proteomes" id="UP000034832"/>
    </source>
</evidence>
<comment type="similarity">
    <text evidence="1">Belongs to the adrenodoxin/putidaredoxin family.</text>
</comment>
<evidence type="ECO:0000259" key="7">
    <source>
        <dbReference type="PROSITE" id="PS51085"/>
    </source>
</evidence>
<dbReference type="PRINTS" id="PR00355">
    <property type="entry name" value="ADRENODOXIN"/>
</dbReference>
<dbReference type="GO" id="GO:0046872">
    <property type="term" value="F:metal ion binding"/>
    <property type="evidence" value="ECO:0007669"/>
    <property type="project" value="UniProtKB-KW"/>
</dbReference>
<feature type="domain" description="2Fe-2S ferredoxin-type" evidence="7">
    <location>
        <begin position="2"/>
        <end position="106"/>
    </location>
</feature>